<protein>
    <recommendedName>
        <fullName evidence="3">ATP-grasp domain-containing protein</fullName>
    </recommendedName>
</protein>
<keyword evidence="2" id="KW-1185">Reference proteome</keyword>
<dbReference type="Pfam" id="PF14398">
    <property type="entry name" value="ATPgrasp_YheCD"/>
    <property type="match status" value="1"/>
</dbReference>
<gene>
    <name evidence="1" type="ORF">GC096_12835</name>
</gene>
<proteinExistence type="predicted"/>
<dbReference type="EMBL" id="WHNY01000040">
    <property type="protein sequence ID" value="NOU64915.1"/>
    <property type="molecule type" value="Genomic_DNA"/>
</dbReference>
<dbReference type="Gene3D" id="3.30.470.20">
    <property type="entry name" value="ATP-grasp fold, B domain"/>
    <property type="match status" value="1"/>
</dbReference>
<organism evidence="1 2">
    <name type="scientific">Paenibacillus plantarum</name>
    <dbReference type="NCBI Taxonomy" id="2654975"/>
    <lineage>
        <taxon>Bacteria</taxon>
        <taxon>Bacillati</taxon>
        <taxon>Bacillota</taxon>
        <taxon>Bacilli</taxon>
        <taxon>Bacillales</taxon>
        <taxon>Paenibacillaceae</taxon>
        <taxon>Paenibacillus</taxon>
    </lineage>
</organism>
<evidence type="ECO:0008006" key="3">
    <source>
        <dbReference type="Google" id="ProtNLM"/>
    </source>
</evidence>
<dbReference type="Proteomes" id="UP000653578">
    <property type="component" value="Unassembled WGS sequence"/>
</dbReference>
<name>A0ABX1X8Y9_9BACL</name>
<dbReference type="SUPFAM" id="SSF56059">
    <property type="entry name" value="Glutathione synthetase ATP-binding domain-like"/>
    <property type="match status" value="1"/>
</dbReference>
<evidence type="ECO:0000313" key="2">
    <source>
        <dbReference type="Proteomes" id="UP000653578"/>
    </source>
</evidence>
<sequence length="358" mass="40485">MNPSRRGVIVSNVIGILLDLKTYLGILRNQTGYEHIDYYNQAAVELGMTPFYMCLKHVNTKSALGLCFENKNYTLKRLPIPKVIHNRAMTLSPTSLKKLKAIAKISQVFNGQNRHDKLHIHRLLRASANSSVFLPHTVKYSRENLVKAMNREDSFFVKPTNSSVGKGIIKVAAMPDGVWQVWWSNQLPRQLAQQQTIDFIDGKVNSQRYLIQKAIPLSMYEGRPYDLRVSVQRGDKGQWGVTGIAGKVAAVGRHVTNLAKGGEAVRCEKLFLSNGFDPVVKRKQVEEAAILIAESLSIQIPSISDVGMDIGIDHQGAIWLIEVNGRDQRYQYKHLNLNKTFYRTYETPMLYAKFLLSK</sequence>
<reference evidence="1 2" key="1">
    <citation type="submission" date="2019-10" db="EMBL/GenBank/DDBJ databases">
        <title>Description of Paenibacillus humi sp. nov.</title>
        <authorList>
            <person name="Carlier A."/>
            <person name="Qi S."/>
        </authorList>
    </citation>
    <scope>NUCLEOTIDE SEQUENCE [LARGE SCALE GENOMIC DNA]</scope>
    <source>
        <strain evidence="1 2">LMG 31461</strain>
    </source>
</reference>
<comment type="caution">
    <text evidence="1">The sequence shown here is derived from an EMBL/GenBank/DDBJ whole genome shotgun (WGS) entry which is preliminary data.</text>
</comment>
<dbReference type="InterPro" id="IPR026838">
    <property type="entry name" value="YheC/D"/>
</dbReference>
<accession>A0ABX1X8Y9</accession>
<evidence type="ECO:0000313" key="1">
    <source>
        <dbReference type="EMBL" id="NOU64915.1"/>
    </source>
</evidence>